<protein>
    <submittedName>
        <fullName evidence="1">Uncharacterized protein</fullName>
    </submittedName>
</protein>
<gene>
    <name evidence="1" type="ORF">TRIP_B260002</name>
</gene>
<proteinExistence type="predicted"/>
<evidence type="ECO:0000313" key="1">
    <source>
        <dbReference type="EMBL" id="VBB43536.1"/>
    </source>
</evidence>
<reference evidence="1" key="1">
    <citation type="submission" date="2018-07" db="EMBL/GenBank/DDBJ databases">
        <authorList>
            <consortium name="Genoscope - CEA"/>
            <person name="William W."/>
        </authorList>
    </citation>
    <scope>NUCLEOTIDE SEQUENCE</scope>
    <source>
        <strain evidence="1">IK1</strain>
    </source>
</reference>
<dbReference type="AlphaFoldDB" id="A0A653A634"/>
<dbReference type="EMBL" id="UPXX01000019">
    <property type="protein sequence ID" value="VBB43536.1"/>
    <property type="molecule type" value="Genomic_DNA"/>
</dbReference>
<organism evidence="1">
    <name type="scientific">Uncultured Desulfatiglans sp</name>
    <dbReference type="NCBI Taxonomy" id="1748965"/>
    <lineage>
        <taxon>Bacteria</taxon>
        <taxon>Pseudomonadati</taxon>
        <taxon>Thermodesulfobacteriota</taxon>
        <taxon>Desulfobacteria</taxon>
        <taxon>Desulfatiglandales</taxon>
        <taxon>Desulfatiglandaceae</taxon>
        <taxon>Desulfatiglans</taxon>
        <taxon>environmental samples</taxon>
    </lineage>
</organism>
<sequence>MNEALALFSKSRTCRKAGAESYGSFKTAGLPECIIQAVFFWGGQRSRAILLKIQVQTWTSDDKADSVNVFSAINPNFH</sequence>
<accession>A0A653A634</accession>
<name>A0A653A634_UNCDX</name>